<dbReference type="EC" id="3.4.24.-" evidence="10"/>
<feature type="binding site" evidence="9">
    <location>
        <position position="331"/>
    </location>
    <ligand>
        <name>Zn(2+)</name>
        <dbReference type="ChEBI" id="CHEBI:29105"/>
        <note>catalytic</note>
    </ligand>
</feature>
<organism evidence="11 12">
    <name type="scientific">Fasciola hepatica</name>
    <name type="common">Liver fluke</name>
    <dbReference type="NCBI Taxonomy" id="6192"/>
    <lineage>
        <taxon>Eukaryota</taxon>
        <taxon>Metazoa</taxon>
        <taxon>Spiralia</taxon>
        <taxon>Lophotrochozoa</taxon>
        <taxon>Platyhelminthes</taxon>
        <taxon>Trematoda</taxon>
        <taxon>Digenea</taxon>
        <taxon>Plagiorchiida</taxon>
        <taxon>Echinostomata</taxon>
        <taxon>Echinostomatoidea</taxon>
        <taxon>Fasciolidae</taxon>
        <taxon>Fasciola</taxon>
    </lineage>
</organism>
<keyword evidence="2 10" id="KW-0645">Protease</keyword>
<accession>A0A4E0RV18</accession>
<keyword evidence="6 9" id="KW-0482">Metalloprotease</keyword>
<feature type="active site" evidence="8">
    <location>
        <position position="225"/>
    </location>
</feature>
<dbReference type="AlphaFoldDB" id="A0A4E0RV18"/>
<sequence length="529" mass="60091">MLLIFLVVLMRYSVNGEYSCILPEGQHLLYVTEPYVSKSRSSIPRHFRITPLYTKNFERSINSERSKREIVEYALEYWSKAMKPIEPLTGPLRLSRQCINNEFVRQSGSDGQIYTYCTEGCSAQTRCFGVDLPSEYLNMCRVFRNGQFIEEYGTEGSGLPNSDYAVLVDMYESRYCESDVIAYAGICQVESKLDRPVLEYINFCPRSFRLEYPHLLISRSAALHELAHAFGFSPTMHAFFRDENGQPRTPRDPKTGAPRLGRLRNGVYIPSRSTVDYVVRKWLTVAGTFNVNRTILRTPNILKYAREHFGCPDLEGLEMENQGGDGTASAHFEKRIVLNEIMAGSVSLAATVSKLTLAYFLDTGWYEVDMTKAESYTWARNAGCSFARLSCYEYMEAKIRNNQSVAPWCNQIQTDATQCLSYTNAYGSCNLKKLTFTLHPIHRYFKSISGVEQKMLGYYGGASVLTDFCPYTEGVLQTWNYSLTAQIQCVLITITQLLGNRTNAIMYTVCPKLRHHVINSTALKTVALS</sequence>
<keyword evidence="5 9" id="KW-0862">Zinc</keyword>
<feature type="binding site" evidence="9">
    <location>
        <position position="228"/>
    </location>
    <ligand>
        <name>Zn(2+)</name>
        <dbReference type="ChEBI" id="CHEBI:29105"/>
        <note>catalytic</note>
    </ligand>
</feature>
<keyword evidence="4 10" id="KW-0378">Hydrolase</keyword>
<protein>
    <recommendedName>
        <fullName evidence="7 10">Leishmanolysin-like peptidase</fullName>
        <ecNumber evidence="10">3.4.24.-</ecNumber>
    </recommendedName>
</protein>
<proteinExistence type="inferred from homology"/>
<dbReference type="GO" id="GO:0005737">
    <property type="term" value="C:cytoplasm"/>
    <property type="evidence" value="ECO:0007669"/>
    <property type="project" value="TreeGrafter"/>
</dbReference>
<dbReference type="GO" id="GO:0006508">
    <property type="term" value="P:proteolysis"/>
    <property type="evidence" value="ECO:0007669"/>
    <property type="project" value="UniProtKB-KW"/>
</dbReference>
<evidence type="ECO:0000313" key="12">
    <source>
        <dbReference type="Proteomes" id="UP000230066"/>
    </source>
</evidence>
<evidence type="ECO:0000313" key="11">
    <source>
        <dbReference type="EMBL" id="THD24997.1"/>
    </source>
</evidence>
<evidence type="ECO:0000256" key="9">
    <source>
        <dbReference type="PIRSR" id="PIRSR601577-2"/>
    </source>
</evidence>
<dbReference type="SUPFAM" id="SSF55486">
    <property type="entry name" value="Metalloproteases ('zincins'), catalytic domain"/>
    <property type="match status" value="1"/>
</dbReference>
<dbReference type="Gene3D" id="3.10.170.20">
    <property type="match status" value="1"/>
</dbReference>
<keyword evidence="10" id="KW-0732">Signal</keyword>
<dbReference type="Proteomes" id="UP000230066">
    <property type="component" value="Unassembled WGS sequence"/>
</dbReference>
<dbReference type="Gene3D" id="3.90.132.10">
    <property type="entry name" value="Leishmanolysin , domain 2"/>
    <property type="match status" value="1"/>
</dbReference>
<evidence type="ECO:0000256" key="2">
    <source>
        <dbReference type="ARBA" id="ARBA00022670"/>
    </source>
</evidence>
<dbReference type="PANTHER" id="PTHR10942:SF0">
    <property type="entry name" value="LEISHMANOLYSIN-LIKE PEPTIDASE"/>
    <property type="match status" value="1"/>
</dbReference>
<evidence type="ECO:0000256" key="3">
    <source>
        <dbReference type="ARBA" id="ARBA00022723"/>
    </source>
</evidence>
<evidence type="ECO:0000256" key="10">
    <source>
        <dbReference type="RuleBase" id="RU366077"/>
    </source>
</evidence>
<dbReference type="EMBL" id="JXXN02001336">
    <property type="protein sequence ID" value="THD24997.1"/>
    <property type="molecule type" value="Genomic_DNA"/>
</dbReference>
<dbReference type="InterPro" id="IPR001577">
    <property type="entry name" value="Peptidase_M8"/>
</dbReference>
<comment type="caution">
    <text evidence="11">The sequence shown here is derived from an EMBL/GenBank/DDBJ whole genome shotgun (WGS) entry which is preliminary data.</text>
</comment>
<keyword evidence="3 9" id="KW-0479">Metal-binding</keyword>
<evidence type="ECO:0000256" key="8">
    <source>
        <dbReference type="PIRSR" id="PIRSR601577-1"/>
    </source>
</evidence>
<feature type="signal peptide" evidence="10">
    <location>
        <begin position="1"/>
        <end position="16"/>
    </location>
</feature>
<dbReference type="Pfam" id="PF01457">
    <property type="entry name" value="Peptidase_M8"/>
    <property type="match status" value="2"/>
</dbReference>
<dbReference type="GO" id="GO:0007155">
    <property type="term" value="P:cell adhesion"/>
    <property type="evidence" value="ECO:0007669"/>
    <property type="project" value="InterPro"/>
</dbReference>
<feature type="chain" id="PRO_5023972800" description="Leishmanolysin-like peptidase" evidence="10">
    <location>
        <begin position="17"/>
        <end position="529"/>
    </location>
</feature>
<name>A0A4E0RV18_FASHE</name>
<gene>
    <name evidence="11" type="ORF">D915_004040</name>
</gene>
<evidence type="ECO:0000256" key="6">
    <source>
        <dbReference type="ARBA" id="ARBA00023049"/>
    </source>
</evidence>
<evidence type="ECO:0000256" key="4">
    <source>
        <dbReference type="ARBA" id="ARBA00022801"/>
    </source>
</evidence>
<dbReference type="GO" id="GO:0004222">
    <property type="term" value="F:metalloendopeptidase activity"/>
    <property type="evidence" value="ECO:0007669"/>
    <property type="project" value="UniProtKB-UniRule"/>
</dbReference>
<dbReference type="FunFam" id="3.90.132.10:FF:000001">
    <property type="entry name" value="leishmanolysin-like peptidase isoform X2"/>
    <property type="match status" value="1"/>
</dbReference>
<evidence type="ECO:0000256" key="5">
    <source>
        <dbReference type="ARBA" id="ARBA00022833"/>
    </source>
</evidence>
<reference evidence="11" key="1">
    <citation type="submission" date="2019-03" db="EMBL/GenBank/DDBJ databases">
        <title>Improved annotation for the trematode Fasciola hepatica.</title>
        <authorList>
            <person name="Choi Y.-J."/>
            <person name="Martin J."/>
            <person name="Mitreva M."/>
        </authorList>
    </citation>
    <scope>NUCLEOTIDE SEQUENCE [LARGE SCALE GENOMIC DNA]</scope>
</reference>
<evidence type="ECO:0000256" key="7">
    <source>
        <dbReference type="ARBA" id="ARBA00039717"/>
    </source>
</evidence>
<comment type="similarity">
    <text evidence="1 10">Belongs to the peptidase M8 family.</text>
</comment>
<dbReference type="Gene3D" id="2.10.55.10">
    <property type="entry name" value="Leishmanolysin domain 3"/>
    <property type="match status" value="1"/>
</dbReference>
<dbReference type="GO" id="GO:0046872">
    <property type="term" value="F:metal ion binding"/>
    <property type="evidence" value="ECO:0007669"/>
    <property type="project" value="UniProtKB-KW"/>
</dbReference>
<dbReference type="PANTHER" id="PTHR10942">
    <property type="entry name" value="LEISHMANOLYSIN-LIKE PEPTIDASE"/>
    <property type="match status" value="1"/>
</dbReference>
<feature type="binding site" evidence="9">
    <location>
        <position position="224"/>
    </location>
    <ligand>
        <name>Zn(2+)</name>
        <dbReference type="ChEBI" id="CHEBI:29105"/>
        <note>catalytic</note>
    </ligand>
</feature>
<evidence type="ECO:0000256" key="1">
    <source>
        <dbReference type="ARBA" id="ARBA00005860"/>
    </source>
</evidence>
<keyword evidence="12" id="KW-1185">Reference proteome</keyword>
<dbReference type="GO" id="GO:0016020">
    <property type="term" value="C:membrane"/>
    <property type="evidence" value="ECO:0007669"/>
    <property type="project" value="InterPro"/>
</dbReference>
<comment type="cofactor">
    <cofactor evidence="9 10">
        <name>Zn(2+)</name>
        <dbReference type="ChEBI" id="CHEBI:29105"/>
    </cofactor>
    <text evidence="9 10">Binds 1 zinc ion per subunit.</text>
</comment>